<gene>
    <name evidence="2" type="ORF">BCF33_1172</name>
</gene>
<keyword evidence="1" id="KW-1133">Transmembrane helix</keyword>
<keyword evidence="1" id="KW-0812">Transmembrane</keyword>
<accession>A0A2T0X9C1</accession>
<evidence type="ECO:0000313" key="2">
    <source>
        <dbReference type="EMBL" id="PRY95551.1"/>
    </source>
</evidence>
<feature type="transmembrane region" description="Helical" evidence="1">
    <location>
        <begin position="21"/>
        <end position="42"/>
    </location>
</feature>
<name>A0A2T0X9C1_9RHOB</name>
<proteinExistence type="predicted"/>
<dbReference type="RefSeq" id="WP_106160231.1">
    <property type="nucleotide sequence ID" value="NZ_PVTT01000001.1"/>
</dbReference>
<evidence type="ECO:0000256" key="1">
    <source>
        <dbReference type="SAM" id="Phobius"/>
    </source>
</evidence>
<keyword evidence="1" id="KW-0472">Membrane</keyword>
<dbReference type="AlphaFoldDB" id="A0A2T0X9C1"/>
<organism evidence="2 3">
    <name type="scientific">Hasllibacter halocynthiae</name>
    <dbReference type="NCBI Taxonomy" id="595589"/>
    <lineage>
        <taxon>Bacteria</taxon>
        <taxon>Pseudomonadati</taxon>
        <taxon>Pseudomonadota</taxon>
        <taxon>Alphaproteobacteria</taxon>
        <taxon>Rhodobacterales</taxon>
        <taxon>Roseobacteraceae</taxon>
        <taxon>Hasllibacter</taxon>
    </lineage>
</organism>
<sequence length="65" mass="6694">MSAPDTNVEKQEKKHKSALGGMGVAVLFAVVLLVGLVAFVIINGNDPEGSDAVVDGRTGEVIVTE</sequence>
<reference evidence="2 3" key="1">
    <citation type="submission" date="2018-03" db="EMBL/GenBank/DDBJ databases">
        <title>Genomic Encyclopedia of Archaeal and Bacterial Type Strains, Phase II (KMG-II): from individual species to whole genera.</title>
        <authorList>
            <person name="Goeker M."/>
        </authorList>
    </citation>
    <scope>NUCLEOTIDE SEQUENCE [LARGE SCALE GENOMIC DNA]</scope>
    <source>
        <strain evidence="2 3">DSM 29318</strain>
    </source>
</reference>
<dbReference type="EMBL" id="PVTT01000001">
    <property type="protein sequence ID" value="PRY95551.1"/>
    <property type="molecule type" value="Genomic_DNA"/>
</dbReference>
<dbReference type="Proteomes" id="UP000238801">
    <property type="component" value="Unassembled WGS sequence"/>
</dbReference>
<evidence type="ECO:0000313" key="3">
    <source>
        <dbReference type="Proteomes" id="UP000238801"/>
    </source>
</evidence>
<protein>
    <submittedName>
        <fullName evidence="2">Uncharacterized protein</fullName>
    </submittedName>
</protein>
<keyword evidence="3" id="KW-1185">Reference proteome</keyword>
<comment type="caution">
    <text evidence="2">The sequence shown here is derived from an EMBL/GenBank/DDBJ whole genome shotgun (WGS) entry which is preliminary data.</text>
</comment>